<organism evidence="5 6">
    <name type="scientific">Alteromonas aestuariivivens</name>
    <dbReference type="NCBI Taxonomy" id="1938339"/>
    <lineage>
        <taxon>Bacteria</taxon>
        <taxon>Pseudomonadati</taxon>
        <taxon>Pseudomonadota</taxon>
        <taxon>Gammaproteobacteria</taxon>
        <taxon>Alteromonadales</taxon>
        <taxon>Alteromonadaceae</taxon>
        <taxon>Alteromonas/Salinimonas group</taxon>
        <taxon>Alteromonas</taxon>
    </lineage>
</organism>
<dbReference type="PANTHER" id="PTHR30408">
    <property type="entry name" value="TYPE-1 RESTRICTION ENZYME ECOKI SPECIFICITY PROTEIN"/>
    <property type="match status" value="1"/>
</dbReference>
<keyword evidence="5" id="KW-0540">Nuclease</keyword>
<protein>
    <submittedName>
        <fullName evidence="5">Restriction endonuclease subunit S</fullName>
    </submittedName>
</protein>
<keyword evidence="5" id="KW-0255">Endonuclease</keyword>
<dbReference type="InterPro" id="IPR052021">
    <property type="entry name" value="Type-I_RS_S_subunit"/>
</dbReference>
<evidence type="ECO:0000256" key="2">
    <source>
        <dbReference type="ARBA" id="ARBA00022747"/>
    </source>
</evidence>
<reference evidence="6" key="1">
    <citation type="submission" date="2018-08" db="EMBL/GenBank/DDBJ databases">
        <authorList>
            <person name="Zhang J."/>
            <person name="Du Z.-J."/>
        </authorList>
    </citation>
    <scope>NUCLEOTIDE SEQUENCE [LARGE SCALE GENOMIC DNA]</scope>
    <source>
        <strain evidence="6">KCTC 52655</strain>
    </source>
</reference>
<evidence type="ECO:0000259" key="4">
    <source>
        <dbReference type="Pfam" id="PF01420"/>
    </source>
</evidence>
<name>A0A3D8M4B9_9ALTE</name>
<dbReference type="Proteomes" id="UP000256561">
    <property type="component" value="Unassembled WGS sequence"/>
</dbReference>
<dbReference type="InterPro" id="IPR044946">
    <property type="entry name" value="Restrct_endonuc_typeI_TRD_sf"/>
</dbReference>
<evidence type="ECO:0000313" key="5">
    <source>
        <dbReference type="EMBL" id="RDV23982.1"/>
    </source>
</evidence>
<dbReference type="GO" id="GO:0009307">
    <property type="term" value="P:DNA restriction-modification system"/>
    <property type="evidence" value="ECO:0007669"/>
    <property type="project" value="UniProtKB-KW"/>
</dbReference>
<sequence>MNAKMRQGTEELRLSDIADIRLGHPFRGTVKQYDNGDVNVVQVRDTEPTGEINQYTMVETVLNTKKQPDWLQNGDVLFVAKGAKHYSVLVEQVLERTVCSPHFFVVRLKPEFKDVIVPDFLCWQLNQQPAQRYFKATAEGSMYLSIRRQVLENVPIKVLKLEKQKQLAAMHRCGVREQKVLQKLIENRQQQLEAIAIHALESVG</sequence>
<evidence type="ECO:0000313" key="6">
    <source>
        <dbReference type="Proteomes" id="UP000256561"/>
    </source>
</evidence>
<gene>
    <name evidence="5" type="ORF">DXV75_16100</name>
</gene>
<dbReference type="SUPFAM" id="SSF116734">
    <property type="entry name" value="DNA methylase specificity domain"/>
    <property type="match status" value="1"/>
</dbReference>
<dbReference type="RefSeq" id="WP_115594457.1">
    <property type="nucleotide sequence ID" value="NZ_QRHA01000016.1"/>
</dbReference>
<dbReference type="GO" id="GO:0003677">
    <property type="term" value="F:DNA binding"/>
    <property type="evidence" value="ECO:0007669"/>
    <property type="project" value="UniProtKB-KW"/>
</dbReference>
<evidence type="ECO:0000256" key="1">
    <source>
        <dbReference type="ARBA" id="ARBA00010923"/>
    </source>
</evidence>
<dbReference type="EMBL" id="QRHA01000016">
    <property type="protein sequence ID" value="RDV23982.1"/>
    <property type="molecule type" value="Genomic_DNA"/>
</dbReference>
<dbReference type="GO" id="GO:0004519">
    <property type="term" value="F:endonuclease activity"/>
    <property type="evidence" value="ECO:0007669"/>
    <property type="project" value="UniProtKB-KW"/>
</dbReference>
<dbReference type="OrthoDB" id="5465337at2"/>
<evidence type="ECO:0000256" key="3">
    <source>
        <dbReference type="ARBA" id="ARBA00023125"/>
    </source>
</evidence>
<dbReference type="Pfam" id="PF01420">
    <property type="entry name" value="Methylase_S"/>
    <property type="match status" value="1"/>
</dbReference>
<keyword evidence="2" id="KW-0680">Restriction system</keyword>
<accession>A0A3D8M4B9</accession>
<dbReference type="PANTHER" id="PTHR30408:SF12">
    <property type="entry name" value="TYPE I RESTRICTION ENZYME MJAVIII SPECIFICITY SUBUNIT"/>
    <property type="match status" value="1"/>
</dbReference>
<comment type="similarity">
    <text evidence="1">Belongs to the type-I restriction system S methylase family.</text>
</comment>
<keyword evidence="3" id="KW-0238">DNA-binding</keyword>
<dbReference type="InterPro" id="IPR000055">
    <property type="entry name" value="Restrct_endonuc_typeI_TRD"/>
</dbReference>
<keyword evidence="6" id="KW-1185">Reference proteome</keyword>
<dbReference type="CDD" id="cd16961">
    <property type="entry name" value="RMtype1_S_TRD-CR_like"/>
    <property type="match status" value="1"/>
</dbReference>
<dbReference type="Gene3D" id="3.90.220.20">
    <property type="entry name" value="DNA methylase specificity domains"/>
    <property type="match status" value="1"/>
</dbReference>
<keyword evidence="5" id="KW-0378">Hydrolase</keyword>
<dbReference type="AlphaFoldDB" id="A0A3D8M4B9"/>
<feature type="domain" description="Type I restriction modification DNA specificity" evidence="4">
    <location>
        <begin position="10"/>
        <end position="168"/>
    </location>
</feature>
<proteinExistence type="inferred from homology"/>
<comment type="caution">
    <text evidence="5">The sequence shown here is derived from an EMBL/GenBank/DDBJ whole genome shotgun (WGS) entry which is preliminary data.</text>
</comment>